<feature type="transmembrane region" description="Helical" evidence="2">
    <location>
        <begin position="38"/>
        <end position="58"/>
    </location>
</feature>
<dbReference type="AlphaFoldDB" id="A0A518CJ32"/>
<organism evidence="3 4">
    <name type="scientific">Polystyrenella longa</name>
    <dbReference type="NCBI Taxonomy" id="2528007"/>
    <lineage>
        <taxon>Bacteria</taxon>
        <taxon>Pseudomonadati</taxon>
        <taxon>Planctomycetota</taxon>
        <taxon>Planctomycetia</taxon>
        <taxon>Planctomycetales</taxon>
        <taxon>Planctomycetaceae</taxon>
        <taxon>Polystyrenella</taxon>
    </lineage>
</organism>
<proteinExistence type="predicted"/>
<feature type="transmembrane region" description="Helical" evidence="2">
    <location>
        <begin position="255"/>
        <end position="272"/>
    </location>
</feature>
<dbReference type="OrthoDB" id="9788724at2"/>
<evidence type="ECO:0000313" key="4">
    <source>
        <dbReference type="Proteomes" id="UP000317178"/>
    </source>
</evidence>
<evidence type="ECO:0000313" key="3">
    <source>
        <dbReference type="EMBL" id="QDU79243.1"/>
    </source>
</evidence>
<keyword evidence="2" id="KW-0472">Membrane</keyword>
<reference evidence="3 4" key="1">
    <citation type="submission" date="2019-02" db="EMBL/GenBank/DDBJ databases">
        <title>Deep-cultivation of Planctomycetes and their phenomic and genomic characterization uncovers novel biology.</title>
        <authorList>
            <person name="Wiegand S."/>
            <person name="Jogler M."/>
            <person name="Boedeker C."/>
            <person name="Pinto D."/>
            <person name="Vollmers J."/>
            <person name="Rivas-Marin E."/>
            <person name="Kohn T."/>
            <person name="Peeters S.H."/>
            <person name="Heuer A."/>
            <person name="Rast P."/>
            <person name="Oberbeckmann S."/>
            <person name="Bunk B."/>
            <person name="Jeske O."/>
            <person name="Meyerdierks A."/>
            <person name="Storesund J.E."/>
            <person name="Kallscheuer N."/>
            <person name="Luecker S."/>
            <person name="Lage O.M."/>
            <person name="Pohl T."/>
            <person name="Merkel B.J."/>
            <person name="Hornburger P."/>
            <person name="Mueller R.-W."/>
            <person name="Bruemmer F."/>
            <person name="Labrenz M."/>
            <person name="Spormann A.M."/>
            <person name="Op den Camp H."/>
            <person name="Overmann J."/>
            <person name="Amann R."/>
            <person name="Jetten M.S.M."/>
            <person name="Mascher T."/>
            <person name="Medema M.H."/>
            <person name="Devos D.P."/>
            <person name="Kaster A.-K."/>
            <person name="Ovreas L."/>
            <person name="Rohde M."/>
            <person name="Galperin M.Y."/>
            <person name="Jogler C."/>
        </authorList>
    </citation>
    <scope>NUCLEOTIDE SEQUENCE [LARGE SCALE GENOMIC DNA]</scope>
    <source>
        <strain evidence="3 4">Pla110</strain>
    </source>
</reference>
<feature type="transmembrane region" description="Helical" evidence="2">
    <location>
        <begin position="311"/>
        <end position="335"/>
    </location>
</feature>
<accession>A0A518CJ32</accession>
<dbReference type="PANTHER" id="PTHR31061:SF24">
    <property type="entry name" value="LD22376P"/>
    <property type="match status" value="1"/>
</dbReference>
<feature type="transmembrane region" description="Helical" evidence="2">
    <location>
        <begin position="173"/>
        <end position="192"/>
    </location>
</feature>
<feature type="transmembrane region" description="Helical" evidence="2">
    <location>
        <begin position="150"/>
        <end position="166"/>
    </location>
</feature>
<feature type="transmembrane region" description="Helical" evidence="2">
    <location>
        <begin position="347"/>
        <end position="370"/>
    </location>
</feature>
<dbReference type="KEGG" id="plon:Pla110_09490"/>
<protein>
    <submittedName>
        <fullName evidence="3">Uncharacterized protein</fullName>
    </submittedName>
</protein>
<dbReference type="PANTHER" id="PTHR31061">
    <property type="entry name" value="LD22376P"/>
    <property type="match status" value="1"/>
</dbReference>
<feature type="transmembrane region" description="Helical" evidence="2">
    <location>
        <begin position="279"/>
        <end position="299"/>
    </location>
</feature>
<evidence type="ECO:0000256" key="2">
    <source>
        <dbReference type="SAM" id="Phobius"/>
    </source>
</evidence>
<gene>
    <name evidence="3" type="ORF">Pla110_09490</name>
</gene>
<feature type="transmembrane region" description="Helical" evidence="2">
    <location>
        <begin position="78"/>
        <end position="102"/>
    </location>
</feature>
<keyword evidence="4" id="KW-1185">Reference proteome</keyword>
<feature type="transmembrane region" description="Helical" evidence="2">
    <location>
        <begin position="390"/>
        <end position="409"/>
    </location>
</feature>
<keyword evidence="2" id="KW-1133">Transmembrane helix</keyword>
<dbReference type="EMBL" id="CP036281">
    <property type="protein sequence ID" value="QDU79243.1"/>
    <property type="molecule type" value="Genomic_DNA"/>
</dbReference>
<name>A0A518CJ32_9PLAN</name>
<feature type="region of interest" description="Disordered" evidence="1">
    <location>
        <begin position="1"/>
        <end position="23"/>
    </location>
</feature>
<dbReference type="Proteomes" id="UP000317178">
    <property type="component" value="Chromosome"/>
</dbReference>
<keyword evidence="2" id="KW-0812">Transmembrane</keyword>
<dbReference type="RefSeq" id="WP_144993691.1">
    <property type="nucleotide sequence ID" value="NZ_CP036281.1"/>
</dbReference>
<sequence>MPPTANRAVTRRSSSKRSTTSRIPAMTQNAPRLASLDAFRGFVMLAMVSGGLALGTLAEKFPGKEVYEQLAFHTEHVAWAGVSFWDLIQPSFMFMVGVALVYSYDKRKMLGQSWISMFLHVLWRSALLIVLGWVLRSNSRDYTYWTLEDVIQQIGLGYPFLFLLWNRPRIFQWTILIVIIVGYWSLFAFYPLPGENFDPITVNADPTVVPQYEGFQAHWNKNANPAHDADIWLLNQFPREEAFTFNSGGYNTLNFIPSLITMIIGLLIGQMLKRERSRFFKWILLVVAGAACLGIGYAAHYYEICPIVKRIWTPSWAVYSAGWALVILSVFYFLMDLLPLKFLGWPFLVVGMNSIAIYVMNALISGWLMTTFVKHFGNSLFTVFGDPYEAIVKSSTELILLWLICFWMYRNRFFVRI</sequence>
<evidence type="ECO:0000256" key="1">
    <source>
        <dbReference type="SAM" id="MobiDB-lite"/>
    </source>
</evidence>
<feature type="transmembrane region" description="Helical" evidence="2">
    <location>
        <begin position="114"/>
        <end position="135"/>
    </location>
</feature>